<organism evidence="2 3">
    <name type="scientific">Peronospora matthiolae</name>
    <dbReference type="NCBI Taxonomy" id="2874970"/>
    <lineage>
        <taxon>Eukaryota</taxon>
        <taxon>Sar</taxon>
        <taxon>Stramenopiles</taxon>
        <taxon>Oomycota</taxon>
        <taxon>Peronosporomycetes</taxon>
        <taxon>Peronosporales</taxon>
        <taxon>Peronosporaceae</taxon>
        <taxon>Peronospora</taxon>
    </lineage>
</organism>
<feature type="region of interest" description="Disordered" evidence="1">
    <location>
        <begin position="97"/>
        <end position="128"/>
    </location>
</feature>
<dbReference type="Proteomes" id="UP001162060">
    <property type="component" value="Unassembled WGS sequence"/>
</dbReference>
<evidence type="ECO:0000313" key="3">
    <source>
        <dbReference type="Proteomes" id="UP001162060"/>
    </source>
</evidence>
<evidence type="ECO:0008006" key="4">
    <source>
        <dbReference type="Google" id="ProtNLM"/>
    </source>
</evidence>
<evidence type="ECO:0000313" key="2">
    <source>
        <dbReference type="EMBL" id="CAK7930235.1"/>
    </source>
</evidence>
<reference evidence="2" key="1">
    <citation type="submission" date="2024-01" db="EMBL/GenBank/DDBJ databases">
        <authorList>
            <person name="Webb A."/>
        </authorList>
    </citation>
    <scope>NUCLEOTIDE SEQUENCE</scope>
    <source>
        <strain evidence="2">Pm1</strain>
    </source>
</reference>
<comment type="caution">
    <text evidence="2">The sequence shown here is derived from an EMBL/GenBank/DDBJ whole genome shotgun (WGS) entry which is preliminary data.</text>
</comment>
<sequence>MHNRVQLRRQLHEFKLAKGGSIMDHFLRFDELCMTMQAVGQEISQDEHLVILLGSLTRDYDPIVKIIENMPGMTLFHAKEMLRREYDGMARTEHQEIALKSTHTSKYKKGPRRHMGRSSSRGEKFSEGVTDVTNMGTSVKIARLKSGDRAIWRRESIYCVKSDVS</sequence>
<evidence type="ECO:0000256" key="1">
    <source>
        <dbReference type="SAM" id="MobiDB-lite"/>
    </source>
</evidence>
<dbReference type="AlphaFoldDB" id="A0AAV1U6D5"/>
<feature type="compositionally biased region" description="Basic residues" evidence="1">
    <location>
        <begin position="103"/>
        <end position="116"/>
    </location>
</feature>
<proteinExistence type="predicted"/>
<dbReference type="EMBL" id="CAKLBY020000165">
    <property type="protein sequence ID" value="CAK7930235.1"/>
    <property type="molecule type" value="Genomic_DNA"/>
</dbReference>
<gene>
    <name evidence="2" type="ORF">PM001_LOCUS15385</name>
</gene>
<name>A0AAV1U6D5_9STRA</name>
<protein>
    <recommendedName>
        <fullName evidence="4">Polyprotein</fullName>
    </recommendedName>
</protein>
<dbReference type="Pfam" id="PF14223">
    <property type="entry name" value="Retrotran_gag_2"/>
    <property type="match status" value="1"/>
</dbReference>
<accession>A0AAV1U6D5</accession>